<gene>
    <name evidence="3" type="ORF">SAMN02745194_04662</name>
</gene>
<dbReference type="Pfam" id="PF00582">
    <property type="entry name" value="Usp"/>
    <property type="match status" value="2"/>
</dbReference>
<dbReference type="EMBL" id="FQZF01000042">
    <property type="protein sequence ID" value="SHK30650.1"/>
    <property type="molecule type" value="Genomic_DNA"/>
</dbReference>
<keyword evidence="4" id="KW-1185">Reference proteome</keyword>
<dbReference type="CDD" id="cd00293">
    <property type="entry name" value="USP-like"/>
    <property type="match status" value="1"/>
</dbReference>
<feature type="domain" description="UspA" evidence="2">
    <location>
        <begin position="157"/>
        <end position="273"/>
    </location>
</feature>
<dbReference type="OrthoDB" id="9804721at2"/>
<accession>A0A1M6RE29</accession>
<dbReference type="Proteomes" id="UP000184387">
    <property type="component" value="Unassembled WGS sequence"/>
</dbReference>
<proteinExistence type="inferred from homology"/>
<dbReference type="STRING" id="198092.SAMN02745194_04662"/>
<name>A0A1M6RE29_9PROT</name>
<evidence type="ECO:0000313" key="3">
    <source>
        <dbReference type="EMBL" id="SHK30650.1"/>
    </source>
</evidence>
<dbReference type="InterPro" id="IPR006016">
    <property type="entry name" value="UspA"/>
</dbReference>
<protein>
    <submittedName>
        <fullName evidence="3">Nucleotide-binding universal stress protein, UspA family</fullName>
    </submittedName>
</protein>
<evidence type="ECO:0000259" key="2">
    <source>
        <dbReference type="Pfam" id="PF00582"/>
    </source>
</evidence>
<evidence type="ECO:0000313" key="4">
    <source>
        <dbReference type="Proteomes" id="UP000184387"/>
    </source>
</evidence>
<dbReference type="PANTHER" id="PTHR46268">
    <property type="entry name" value="STRESS RESPONSE PROTEIN NHAX"/>
    <property type="match status" value="1"/>
</dbReference>
<evidence type="ECO:0000256" key="1">
    <source>
        <dbReference type="ARBA" id="ARBA00008791"/>
    </source>
</evidence>
<dbReference type="RefSeq" id="WP_073139604.1">
    <property type="nucleotide sequence ID" value="NZ_FQZF01000042.1"/>
</dbReference>
<dbReference type="SUPFAM" id="SSF52402">
    <property type="entry name" value="Adenine nucleotide alpha hydrolases-like"/>
    <property type="match status" value="2"/>
</dbReference>
<sequence length="278" mass="29612">MQGYKSILVHVTPEEAAGARLALAADLAERFDSHLIGLGAGCINLPVDAMGDGSAAAAVVEIETEDLVAALRGAETRFRKALGQHGAKVEWRCFQEFPAGAIAREARAADLVVLGREWAGGSANFSLAANPGDVVLRAGRPVLVVPPGIDRLEASRVVIAWKDTREARRAVRDALPLLQGAERVSVVEICEEEEQAEQAAARAEDVARYLVRHGIGARGSAQRMTERSAAAQIERVAQAEGADLIVAGGYGHARLREWVFGGVTRELLRGARCCLLSH</sequence>
<dbReference type="PANTHER" id="PTHR46268:SF15">
    <property type="entry name" value="UNIVERSAL STRESS PROTEIN HP_0031"/>
    <property type="match status" value="1"/>
</dbReference>
<organism evidence="3 4">
    <name type="scientific">Muricoccus roseus</name>
    <dbReference type="NCBI Taxonomy" id="198092"/>
    <lineage>
        <taxon>Bacteria</taxon>
        <taxon>Pseudomonadati</taxon>
        <taxon>Pseudomonadota</taxon>
        <taxon>Alphaproteobacteria</taxon>
        <taxon>Acetobacterales</taxon>
        <taxon>Roseomonadaceae</taxon>
        <taxon>Muricoccus</taxon>
    </lineage>
</organism>
<reference evidence="3 4" key="1">
    <citation type="submission" date="2016-11" db="EMBL/GenBank/DDBJ databases">
        <authorList>
            <person name="Jaros S."/>
            <person name="Januszkiewicz K."/>
            <person name="Wedrychowicz H."/>
        </authorList>
    </citation>
    <scope>NUCLEOTIDE SEQUENCE [LARGE SCALE GENOMIC DNA]</scope>
    <source>
        <strain evidence="3 4">DSM 14916</strain>
    </source>
</reference>
<comment type="similarity">
    <text evidence="1">Belongs to the universal stress protein A family.</text>
</comment>
<dbReference type="AlphaFoldDB" id="A0A1M6RE29"/>
<dbReference type="Gene3D" id="3.40.50.12370">
    <property type="match status" value="1"/>
</dbReference>
<feature type="domain" description="UspA" evidence="2">
    <location>
        <begin position="4"/>
        <end position="146"/>
    </location>
</feature>